<evidence type="ECO:0000313" key="2">
    <source>
        <dbReference type="Proteomes" id="UP000018542"/>
    </source>
</evidence>
<dbReference type="AlphaFoldDB" id="V5SIY3"/>
<dbReference type="EMBL" id="CP006912">
    <property type="protein sequence ID" value="AHB50045.1"/>
    <property type="molecule type" value="Genomic_DNA"/>
</dbReference>
<dbReference type="KEGG" id="hni:W911_06470"/>
<reference evidence="1 2" key="1">
    <citation type="journal article" date="2014" name="Genome Announc.">
        <title>Complete Genome Sequence of Hyphomicrobium nitrativorans Strain NL23, a Denitrifying Bacterium Isolated from Biofilm of a Methanol-Fed Denitrification System Treating Seawater at the Montreal Biodome.</title>
        <authorList>
            <person name="Martineau C."/>
            <person name="Villeneuve C."/>
            <person name="Mauffrey F."/>
            <person name="Villemur R."/>
        </authorList>
    </citation>
    <scope>NUCLEOTIDE SEQUENCE [LARGE SCALE GENOMIC DNA]</scope>
    <source>
        <strain evidence="1">NL23</strain>
    </source>
</reference>
<sequence length="229" mass="24385">MSEIAASIFVEKLARTAHEREAGQVLVAAGGFAHDHEARLLCAAIEAEVLGRCLEPAAVELAEGGFEGIEIGCVPCRLPGGAFRRFRRRASEGTRGRRGGGAPGWVADALPRGRDAALTWRGRGIGRGCAGRRWREALAGFLIRWAGGEAKAPSRRGVTAVQPVDCGVRYSRIDAHLLVPGEQREQCAVVGVGSHGAHSSGRDVRLHPRREVATDCSQCLTPRPIATKS</sequence>
<dbReference type="PATRIC" id="fig|1029756.8.peg.1356"/>
<dbReference type="HOGENOM" id="CLU_1208460_0_0_5"/>
<protein>
    <submittedName>
        <fullName evidence="1">Uncharacterized protein</fullName>
    </submittedName>
</protein>
<accession>V5SIY3</accession>
<dbReference type="Proteomes" id="UP000018542">
    <property type="component" value="Chromosome"/>
</dbReference>
<gene>
    <name evidence="1" type="ORF">W911_06470</name>
</gene>
<name>V5SIY3_9HYPH</name>
<organism evidence="1 2">
    <name type="scientific">Hyphomicrobium nitrativorans NL23</name>
    <dbReference type="NCBI Taxonomy" id="1029756"/>
    <lineage>
        <taxon>Bacteria</taxon>
        <taxon>Pseudomonadati</taxon>
        <taxon>Pseudomonadota</taxon>
        <taxon>Alphaproteobacteria</taxon>
        <taxon>Hyphomicrobiales</taxon>
        <taxon>Hyphomicrobiaceae</taxon>
        <taxon>Hyphomicrobium</taxon>
    </lineage>
</organism>
<dbReference type="STRING" id="1029756.W911_06470"/>
<proteinExistence type="predicted"/>
<keyword evidence="2" id="KW-1185">Reference proteome</keyword>
<evidence type="ECO:0000313" key="1">
    <source>
        <dbReference type="EMBL" id="AHB50045.1"/>
    </source>
</evidence>